<keyword evidence="2" id="KW-0255">Endonuclease</keyword>
<evidence type="ECO:0000313" key="3">
    <source>
        <dbReference type="Proteomes" id="UP001410394"/>
    </source>
</evidence>
<name>A0ABU9YTJ3_9RHOO</name>
<keyword evidence="2" id="KW-0378">Hydrolase</keyword>
<gene>
    <name evidence="2" type="ORF">ABDB84_00940</name>
</gene>
<dbReference type="EMBL" id="JBDIVE010000001">
    <property type="protein sequence ID" value="MEN3067019.1"/>
    <property type="molecule type" value="Genomic_DNA"/>
</dbReference>
<dbReference type="InterPro" id="IPR011335">
    <property type="entry name" value="Restrct_endonuc-II-like"/>
</dbReference>
<dbReference type="Proteomes" id="UP001410394">
    <property type="component" value="Unassembled WGS sequence"/>
</dbReference>
<dbReference type="RefSeq" id="WP_345917789.1">
    <property type="nucleotide sequence ID" value="NZ_JBDIVE010000001.1"/>
</dbReference>
<dbReference type="InterPro" id="IPR052906">
    <property type="entry name" value="Type_IV_Methyl-Rstrct_Enzyme"/>
</dbReference>
<protein>
    <submittedName>
        <fullName evidence="2">Restriction endonuclease</fullName>
    </submittedName>
</protein>
<comment type="caution">
    <text evidence="2">The sequence shown here is derived from an EMBL/GenBank/DDBJ whole genome shotgun (WGS) entry which is preliminary data.</text>
</comment>
<proteinExistence type="predicted"/>
<organism evidence="2 3">
    <name type="scientific">Uliginosibacterium sediminicola</name>
    <dbReference type="NCBI Taxonomy" id="2024550"/>
    <lineage>
        <taxon>Bacteria</taxon>
        <taxon>Pseudomonadati</taxon>
        <taxon>Pseudomonadota</taxon>
        <taxon>Betaproteobacteria</taxon>
        <taxon>Rhodocyclales</taxon>
        <taxon>Zoogloeaceae</taxon>
        <taxon>Uliginosibacterium</taxon>
    </lineage>
</organism>
<reference evidence="2 3" key="1">
    <citation type="journal article" date="2018" name="Int. J. Syst. Evol. Microbiol.">
        <title>Uliginosibacterium sediminicola sp. nov., isolated from freshwater sediment.</title>
        <authorList>
            <person name="Hwang W.M."/>
            <person name="Kim S.M."/>
            <person name="Kang K."/>
            <person name="Ahn T.Y."/>
        </authorList>
    </citation>
    <scope>NUCLEOTIDE SEQUENCE [LARGE SCALE GENOMIC DNA]</scope>
    <source>
        <strain evidence="2 3">M1-21</strain>
    </source>
</reference>
<dbReference type="SUPFAM" id="SSF52980">
    <property type="entry name" value="Restriction endonuclease-like"/>
    <property type="match status" value="1"/>
</dbReference>
<evidence type="ECO:0000259" key="1">
    <source>
        <dbReference type="Pfam" id="PF04471"/>
    </source>
</evidence>
<dbReference type="InterPro" id="IPR007560">
    <property type="entry name" value="Restrct_endonuc_IV_Mrr"/>
</dbReference>
<sequence length="338" mass="38619">MGAIWFPAGRLADCLHELVGYKAGIAASLRNLCDLLEGTRYPDIVLESEERMVRVRAEEYENLFFTLLERIGHTDTRHNGIFDLYDLLDQLKQKHGEQFVTTLTKIQTQSLFSRLDNVGPIDPFPIIEAARKKLGPQGGLAMMEIFDMHQRINELSPYTSERYVQWDDVIPLDGLYERPSNKANHGEFIDQRFIDYLAANVAQLYEMHWRRFEELIAEYFHRIGYKVELGPGQNDDGVDIRVWRPEENGQGVGQLHIVQCKRQRDKIEKVVVKGLYADVMHENAAWGVIVTTSSLAKGAKKTIEARGYPIQEVDGNKVAEWLTTLRTPGTGIVRRSSS</sequence>
<evidence type="ECO:0000313" key="2">
    <source>
        <dbReference type="EMBL" id="MEN3067019.1"/>
    </source>
</evidence>
<keyword evidence="3" id="KW-1185">Reference proteome</keyword>
<feature type="domain" description="Restriction endonuclease type IV Mrr" evidence="1">
    <location>
        <begin position="205"/>
        <end position="322"/>
    </location>
</feature>
<dbReference type="Pfam" id="PF04471">
    <property type="entry name" value="Mrr_cat"/>
    <property type="match status" value="1"/>
</dbReference>
<dbReference type="Gene3D" id="3.40.1350.10">
    <property type="match status" value="1"/>
</dbReference>
<keyword evidence="2" id="KW-0540">Nuclease</keyword>
<dbReference type="PANTHER" id="PTHR30015:SF7">
    <property type="entry name" value="TYPE IV METHYL-DIRECTED RESTRICTION ENZYME ECOKMRR"/>
    <property type="match status" value="1"/>
</dbReference>
<dbReference type="GO" id="GO:0004519">
    <property type="term" value="F:endonuclease activity"/>
    <property type="evidence" value="ECO:0007669"/>
    <property type="project" value="UniProtKB-KW"/>
</dbReference>
<accession>A0ABU9YTJ3</accession>
<dbReference type="PANTHER" id="PTHR30015">
    <property type="entry name" value="MRR RESTRICTION SYSTEM PROTEIN"/>
    <property type="match status" value="1"/>
</dbReference>
<dbReference type="InterPro" id="IPR011856">
    <property type="entry name" value="tRNA_endonuc-like_dom_sf"/>
</dbReference>